<organism evidence="1 2">
    <name type="scientific">Drechslerella dactyloides</name>
    <name type="common">Nematode-trapping fungus</name>
    <name type="synonym">Arthrobotrys dactyloides</name>
    <dbReference type="NCBI Taxonomy" id="74499"/>
    <lineage>
        <taxon>Eukaryota</taxon>
        <taxon>Fungi</taxon>
        <taxon>Dikarya</taxon>
        <taxon>Ascomycota</taxon>
        <taxon>Pezizomycotina</taxon>
        <taxon>Orbiliomycetes</taxon>
        <taxon>Orbiliales</taxon>
        <taxon>Orbiliaceae</taxon>
        <taxon>Drechslerella</taxon>
    </lineage>
</organism>
<name>A0AAD6IQB9_DREDA</name>
<keyword evidence="2" id="KW-1185">Reference proteome</keyword>
<dbReference type="EMBL" id="JAQGDS010000013">
    <property type="protein sequence ID" value="KAJ6256438.1"/>
    <property type="molecule type" value="Genomic_DNA"/>
</dbReference>
<gene>
    <name evidence="1" type="ORF">Dda_8939</name>
</gene>
<sequence length="312" mass="35568">MATKLPLITRKNIRDEYTAKIGDLTAKVKQYTGVDHEFTVDFNTLFPMVKQDDRYQTESPGSIAYTTYEGFVDKLGRVTEEGDDETAKEFFNKVVSTRKIDIVITEECPSSSGCRVKDGVFEILYKPGSYGTNSSYATDDLEKELDKAFAATNKGELPLIAKKGFQVDFVAKKADLEKQISEELLDNTVTLVVDPEAIWRLANEEYDKLKRNEKSDIDLESISRNMGSAAYGYFDGFLGMLRYKFKQDDMMVEAFLEACPKKEIHFKLVRKDELSRSYNDSKFEDDVLVIRACPQTWYTNCSDATDEVEKLL</sequence>
<proteinExistence type="predicted"/>
<evidence type="ECO:0000313" key="2">
    <source>
        <dbReference type="Proteomes" id="UP001221413"/>
    </source>
</evidence>
<dbReference type="Proteomes" id="UP001221413">
    <property type="component" value="Unassembled WGS sequence"/>
</dbReference>
<protein>
    <submittedName>
        <fullName evidence="1">Uncharacterized protein</fullName>
    </submittedName>
</protein>
<comment type="caution">
    <text evidence="1">The sequence shown here is derived from an EMBL/GenBank/DDBJ whole genome shotgun (WGS) entry which is preliminary data.</text>
</comment>
<dbReference type="AlphaFoldDB" id="A0AAD6IQB9"/>
<evidence type="ECO:0000313" key="1">
    <source>
        <dbReference type="EMBL" id="KAJ6256438.1"/>
    </source>
</evidence>
<accession>A0AAD6IQB9</accession>
<reference evidence="1" key="1">
    <citation type="submission" date="2023-01" db="EMBL/GenBank/DDBJ databases">
        <title>The chitinases involved in constricting ring structure development in the nematode-trapping fungus Drechslerella dactyloides.</title>
        <authorList>
            <person name="Wang R."/>
            <person name="Zhang L."/>
            <person name="Tang P."/>
            <person name="Li S."/>
            <person name="Liang L."/>
        </authorList>
    </citation>
    <scope>NUCLEOTIDE SEQUENCE</scope>
    <source>
        <strain evidence="1">YMF1.00031</strain>
    </source>
</reference>